<evidence type="ECO:0000313" key="1">
    <source>
        <dbReference type="EMBL" id="MBB2921569.1"/>
    </source>
</evidence>
<reference evidence="1 2" key="2">
    <citation type="submission" date="2020-08" db="EMBL/GenBank/DDBJ databases">
        <authorList>
            <person name="Partida-Martinez L."/>
            <person name="Huntemann M."/>
            <person name="Clum A."/>
            <person name="Wang J."/>
            <person name="Palaniappan K."/>
            <person name="Ritter S."/>
            <person name="Chen I.-M."/>
            <person name="Stamatis D."/>
            <person name="Reddy T."/>
            <person name="O'Malley R."/>
            <person name="Daum C."/>
            <person name="Shapiro N."/>
            <person name="Ivanova N."/>
            <person name="Kyrpides N."/>
            <person name="Woyke T."/>
        </authorList>
    </citation>
    <scope>NUCLEOTIDE SEQUENCE [LARGE SCALE GENOMIC DNA]</scope>
    <source>
        <strain evidence="1 2">RAS26</strain>
    </source>
</reference>
<name>A0A7W4UCG5_9CELL</name>
<evidence type="ECO:0000313" key="2">
    <source>
        <dbReference type="Proteomes" id="UP000518206"/>
    </source>
</evidence>
<protein>
    <recommendedName>
        <fullName evidence="3">DUF4192 domain-containing protein</fullName>
    </recommendedName>
</protein>
<reference evidence="1 2" key="1">
    <citation type="submission" date="2020-08" db="EMBL/GenBank/DDBJ databases">
        <title>The Agave Microbiome: Exploring the role of microbial communities in plant adaptations to desert environments.</title>
        <authorList>
            <person name="Partida-Martinez L.P."/>
        </authorList>
    </citation>
    <scope>NUCLEOTIDE SEQUENCE [LARGE SCALE GENOMIC DNA]</scope>
    <source>
        <strain evidence="1 2">RAS26</strain>
    </source>
</reference>
<dbReference type="Pfam" id="PF13830">
    <property type="entry name" value="DUF4192"/>
    <property type="match status" value="1"/>
</dbReference>
<dbReference type="RefSeq" id="WP_183294563.1">
    <property type="nucleotide sequence ID" value="NZ_JACHVX010000001.1"/>
</dbReference>
<dbReference type="AlphaFoldDB" id="A0A7W4UCG5"/>
<dbReference type="InterPro" id="IPR025447">
    <property type="entry name" value="DUF4192"/>
</dbReference>
<accession>A0A7W4UCG5</accession>
<dbReference type="Proteomes" id="UP000518206">
    <property type="component" value="Unassembled WGS sequence"/>
</dbReference>
<evidence type="ECO:0008006" key="3">
    <source>
        <dbReference type="Google" id="ProtNLM"/>
    </source>
</evidence>
<comment type="caution">
    <text evidence="1">The sequence shown here is derived from an EMBL/GenBank/DDBJ whole genome shotgun (WGS) entry which is preliminary data.</text>
</comment>
<gene>
    <name evidence="1" type="ORF">FHR80_000463</name>
</gene>
<sequence length="375" mass="39084">MDTTTIRVSEPREMLAYLPHQLGFRPHESAVAVSLRPPRGRIGLVARVDLADLGDVVHGPQVARGLVAHLGADGAERAVLVLYTEHDPRAPGRPPGARAAAEHFREAAAAGLSDVAVWVVTADGYLALDCDDHGCCPPGGRPLRDLESTAVGAQLVLAGSAVADCRADVARIPSAGGDARRSVARVAARWRGRHDRALADGPTALTAWRLASLASWRAEVAATLAGAPSGGAPVLGRLDVALADTRVRDAVLVSLVPGPPDLPERSLREAPGATDALVAEAVAGIVDQRRGVVPPPSLSAAHVTVLERVVGHGRRGAQAPACTLLALLAWWQADGARAGLLLERALAEDPDHRLARILDRTLAVALPPGWVRRAG</sequence>
<proteinExistence type="predicted"/>
<organism evidence="1 2">
    <name type="scientific">Cellulomonas cellasea</name>
    <dbReference type="NCBI Taxonomy" id="43670"/>
    <lineage>
        <taxon>Bacteria</taxon>
        <taxon>Bacillati</taxon>
        <taxon>Actinomycetota</taxon>
        <taxon>Actinomycetes</taxon>
        <taxon>Micrococcales</taxon>
        <taxon>Cellulomonadaceae</taxon>
        <taxon>Cellulomonas</taxon>
    </lineage>
</organism>
<dbReference type="EMBL" id="JACHVX010000001">
    <property type="protein sequence ID" value="MBB2921569.1"/>
    <property type="molecule type" value="Genomic_DNA"/>
</dbReference>